<proteinExistence type="predicted"/>
<sequence>MGLSLINVLIQKPMKKSILNIKLTERPPARDCKTQNGTNSGVLDNRTKDFSVVKTRLLVETLATRRAL</sequence>
<protein>
    <submittedName>
        <fullName evidence="1">Uncharacterized protein</fullName>
    </submittedName>
</protein>
<organism evidence="1 2">
    <name type="scientific">Prunus armeniaca</name>
    <name type="common">Apricot</name>
    <name type="synonym">Armeniaca vulgaris</name>
    <dbReference type="NCBI Taxonomy" id="36596"/>
    <lineage>
        <taxon>Eukaryota</taxon>
        <taxon>Viridiplantae</taxon>
        <taxon>Streptophyta</taxon>
        <taxon>Embryophyta</taxon>
        <taxon>Tracheophyta</taxon>
        <taxon>Spermatophyta</taxon>
        <taxon>Magnoliopsida</taxon>
        <taxon>eudicotyledons</taxon>
        <taxon>Gunneridae</taxon>
        <taxon>Pentapetalae</taxon>
        <taxon>rosids</taxon>
        <taxon>fabids</taxon>
        <taxon>Rosales</taxon>
        <taxon>Rosaceae</taxon>
        <taxon>Amygdaloideae</taxon>
        <taxon>Amygdaleae</taxon>
        <taxon>Prunus</taxon>
    </lineage>
</organism>
<reference evidence="2" key="1">
    <citation type="journal article" date="2020" name="Genome Biol.">
        <title>Gamete binning: chromosome-level and haplotype-resolved genome assembly enabled by high-throughput single-cell sequencing of gamete genomes.</title>
        <authorList>
            <person name="Campoy J.A."/>
            <person name="Sun H."/>
            <person name="Goel M."/>
            <person name="Jiao W.-B."/>
            <person name="Folz-Donahue K."/>
            <person name="Wang N."/>
            <person name="Rubio M."/>
            <person name="Liu C."/>
            <person name="Kukat C."/>
            <person name="Ruiz D."/>
            <person name="Huettel B."/>
            <person name="Schneeberger K."/>
        </authorList>
    </citation>
    <scope>NUCLEOTIDE SEQUENCE [LARGE SCALE GENOMIC DNA]</scope>
    <source>
        <strain evidence="2">cv. Rojo Pasion</strain>
    </source>
</reference>
<name>A0A6J5WDB4_PRUAR</name>
<accession>A0A6J5WDB4</accession>
<dbReference type="AlphaFoldDB" id="A0A6J5WDB4"/>
<dbReference type="EMBL" id="CAEKKB010000002">
    <property type="protein sequence ID" value="CAB4299730.1"/>
    <property type="molecule type" value="Genomic_DNA"/>
</dbReference>
<dbReference type="Proteomes" id="UP000507245">
    <property type="component" value="Unassembled WGS sequence"/>
</dbReference>
<evidence type="ECO:0000313" key="2">
    <source>
        <dbReference type="Proteomes" id="UP000507245"/>
    </source>
</evidence>
<gene>
    <name evidence="1" type="ORF">ORAREDHAP_LOCUS14371</name>
</gene>
<evidence type="ECO:0000313" key="1">
    <source>
        <dbReference type="EMBL" id="CAB4299730.1"/>
    </source>
</evidence>
<keyword evidence="2" id="KW-1185">Reference proteome</keyword>